<proteinExistence type="predicted"/>
<dbReference type="AlphaFoldDB" id="A0A4R6TM98"/>
<reference evidence="1 2" key="1">
    <citation type="submission" date="2019-03" db="EMBL/GenBank/DDBJ databases">
        <title>Genomic Encyclopedia of Type Strains, Phase III (KMG-III): the genomes of soil and plant-associated and newly described type strains.</title>
        <authorList>
            <person name="Whitman W."/>
        </authorList>
    </citation>
    <scope>NUCLEOTIDE SEQUENCE [LARGE SCALE GENOMIC DNA]</scope>
    <source>
        <strain evidence="1 2">CECT 8283</strain>
    </source>
</reference>
<accession>A0A4R6TM98</accession>
<dbReference type="Proteomes" id="UP000295390">
    <property type="component" value="Unassembled WGS sequence"/>
</dbReference>
<evidence type="ECO:0000313" key="2">
    <source>
        <dbReference type="Proteomes" id="UP000295390"/>
    </source>
</evidence>
<evidence type="ECO:0000313" key="1">
    <source>
        <dbReference type="EMBL" id="TDQ30180.1"/>
    </source>
</evidence>
<organism evidence="1 2">
    <name type="scientific">Tenacibaculum caenipelagi</name>
    <dbReference type="NCBI Taxonomy" id="1325435"/>
    <lineage>
        <taxon>Bacteria</taxon>
        <taxon>Pseudomonadati</taxon>
        <taxon>Bacteroidota</taxon>
        <taxon>Flavobacteriia</taxon>
        <taxon>Flavobacteriales</taxon>
        <taxon>Flavobacteriaceae</taxon>
        <taxon>Tenacibaculum</taxon>
    </lineage>
</organism>
<dbReference type="EMBL" id="SNYH01000001">
    <property type="protein sequence ID" value="TDQ30180.1"/>
    <property type="molecule type" value="Genomic_DNA"/>
</dbReference>
<sequence length="32" mass="3822">MPVKTVLNGQVTYDRNTYTGLENDTHYERRLH</sequence>
<name>A0A4R6TM98_9FLAO</name>
<comment type="caution">
    <text evidence="1">The sequence shown here is derived from an EMBL/GenBank/DDBJ whole genome shotgun (WGS) entry which is preliminary data.</text>
</comment>
<keyword evidence="2" id="KW-1185">Reference proteome</keyword>
<gene>
    <name evidence="1" type="ORF">DFQ07_0518</name>
</gene>
<protein>
    <submittedName>
        <fullName evidence="1">Uncharacterized protein</fullName>
    </submittedName>
</protein>